<accession>X1T6B0</accession>
<dbReference type="EMBL" id="BARW01018624">
    <property type="protein sequence ID" value="GAJ00888.1"/>
    <property type="molecule type" value="Genomic_DNA"/>
</dbReference>
<gene>
    <name evidence="1" type="ORF">S12H4_31846</name>
</gene>
<proteinExistence type="predicted"/>
<name>X1T6B0_9ZZZZ</name>
<organism evidence="1">
    <name type="scientific">marine sediment metagenome</name>
    <dbReference type="NCBI Taxonomy" id="412755"/>
    <lineage>
        <taxon>unclassified sequences</taxon>
        <taxon>metagenomes</taxon>
        <taxon>ecological metagenomes</taxon>
    </lineage>
</organism>
<evidence type="ECO:0000313" key="1">
    <source>
        <dbReference type="EMBL" id="GAJ00888.1"/>
    </source>
</evidence>
<protein>
    <submittedName>
        <fullName evidence="1">Uncharacterized protein</fullName>
    </submittedName>
</protein>
<dbReference type="AlphaFoldDB" id="X1T6B0"/>
<reference evidence="1" key="1">
    <citation type="journal article" date="2014" name="Front. Microbiol.">
        <title>High frequency of phylogenetically diverse reductive dehalogenase-homologous genes in deep subseafloor sedimentary metagenomes.</title>
        <authorList>
            <person name="Kawai M."/>
            <person name="Futagami T."/>
            <person name="Toyoda A."/>
            <person name="Takaki Y."/>
            <person name="Nishi S."/>
            <person name="Hori S."/>
            <person name="Arai W."/>
            <person name="Tsubouchi T."/>
            <person name="Morono Y."/>
            <person name="Uchiyama I."/>
            <person name="Ito T."/>
            <person name="Fujiyama A."/>
            <person name="Inagaki F."/>
            <person name="Takami H."/>
        </authorList>
    </citation>
    <scope>NUCLEOTIDE SEQUENCE</scope>
    <source>
        <strain evidence="1">Expedition CK06-06</strain>
    </source>
</reference>
<comment type="caution">
    <text evidence="1">The sequence shown here is derived from an EMBL/GenBank/DDBJ whole genome shotgun (WGS) entry which is preliminary data.</text>
</comment>
<sequence>MGVEFSVESFGYHNTEYIFNYFAKRLSGVFGHNDQGGEYGFADFMTAKEYFKNHYKRQRLWLIDLHRPRMRAGVLSLFLNGNPRKCHICGHDQFHFVPKPIFKPPPYKTCVKCGQDYAPEDYDYQLRVCKYCKIHDSFEHRKAKELKHRLPEVAELYQREAQQKVTKMIIQGL</sequence>